<dbReference type="AlphaFoldDB" id="A0A453PEI6"/>
<dbReference type="Proteomes" id="UP000015105">
    <property type="component" value="Chromosome 6D"/>
</dbReference>
<reference evidence="2" key="1">
    <citation type="journal article" date="2014" name="Science">
        <title>Ancient hybridizations among the ancestral genomes of bread wheat.</title>
        <authorList>
            <consortium name="International Wheat Genome Sequencing Consortium,"/>
            <person name="Marcussen T."/>
            <person name="Sandve S.R."/>
            <person name="Heier L."/>
            <person name="Spannagl M."/>
            <person name="Pfeifer M."/>
            <person name="Jakobsen K.S."/>
            <person name="Wulff B.B."/>
            <person name="Steuernagel B."/>
            <person name="Mayer K.F."/>
            <person name="Olsen O.A."/>
        </authorList>
    </citation>
    <scope>NUCLEOTIDE SEQUENCE [LARGE SCALE GENOMIC DNA]</scope>
    <source>
        <strain evidence="2">cv. AL8/78</strain>
    </source>
</reference>
<organism evidence="1 2">
    <name type="scientific">Aegilops tauschii subsp. strangulata</name>
    <name type="common">Goatgrass</name>
    <dbReference type="NCBI Taxonomy" id="200361"/>
    <lineage>
        <taxon>Eukaryota</taxon>
        <taxon>Viridiplantae</taxon>
        <taxon>Streptophyta</taxon>
        <taxon>Embryophyta</taxon>
        <taxon>Tracheophyta</taxon>
        <taxon>Spermatophyta</taxon>
        <taxon>Magnoliopsida</taxon>
        <taxon>Liliopsida</taxon>
        <taxon>Poales</taxon>
        <taxon>Poaceae</taxon>
        <taxon>BOP clade</taxon>
        <taxon>Pooideae</taxon>
        <taxon>Triticodae</taxon>
        <taxon>Triticeae</taxon>
        <taxon>Triticinae</taxon>
        <taxon>Aegilops</taxon>
    </lineage>
</organism>
<sequence>SQAGGSFDLPSALFFLAECRYAPVLETSCLSQDRFPSLQFSSTSATSFFFALRAPTFV</sequence>
<keyword evidence="2" id="KW-1185">Reference proteome</keyword>
<proteinExistence type="predicted"/>
<reference evidence="2" key="2">
    <citation type="journal article" date="2017" name="Nat. Plants">
        <title>The Aegilops tauschii genome reveals multiple impacts of transposons.</title>
        <authorList>
            <person name="Zhao G."/>
            <person name="Zou C."/>
            <person name="Li K."/>
            <person name="Wang K."/>
            <person name="Li T."/>
            <person name="Gao L."/>
            <person name="Zhang X."/>
            <person name="Wang H."/>
            <person name="Yang Z."/>
            <person name="Liu X."/>
            <person name="Jiang W."/>
            <person name="Mao L."/>
            <person name="Kong X."/>
            <person name="Jiao Y."/>
            <person name="Jia J."/>
        </authorList>
    </citation>
    <scope>NUCLEOTIDE SEQUENCE [LARGE SCALE GENOMIC DNA]</scope>
    <source>
        <strain evidence="2">cv. AL8/78</strain>
    </source>
</reference>
<reference evidence="1" key="3">
    <citation type="journal article" date="2017" name="Nature">
        <title>Genome sequence of the progenitor of the wheat D genome Aegilops tauschii.</title>
        <authorList>
            <person name="Luo M.C."/>
            <person name="Gu Y.Q."/>
            <person name="Puiu D."/>
            <person name="Wang H."/>
            <person name="Twardziok S.O."/>
            <person name="Deal K.R."/>
            <person name="Huo N."/>
            <person name="Zhu T."/>
            <person name="Wang L."/>
            <person name="Wang Y."/>
            <person name="McGuire P.E."/>
            <person name="Liu S."/>
            <person name="Long H."/>
            <person name="Ramasamy R.K."/>
            <person name="Rodriguez J.C."/>
            <person name="Van S.L."/>
            <person name="Yuan L."/>
            <person name="Wang Z."/>
            <person name="Xia Z."/>
            <person name="Xiao L."/>
            <person name="Anderson O.D."/>
            <person name="Ouyang S."/>
            <person name="Liang Y."/>
            <person name="Zimin A.V."/>
            <person name="Pertea G."/>
            <person name="Qi P."/>
            <person name="Bennetzen J.L."/>
            <person name="Dai X."/>
            <person name="Dawson M.W."/>
            <person name="Muller H.G."/>
            <person name="Kugler K."/>
            <person name="Rivarola-Duarte L."/>
            <person name="Spannagl M."/>
            <person name="Mayer K.F.X."/>
            <person name="Lu F.H."/>
            <person name="Bevan M.W."/>
            <person name="Leroy P."/>
            <person name="Li P."/>
            <person name="You F.M."/>
            <person name="Sun Q."/>
            <person name="Liu Z."/>
            <person name="Lyons E."/>
            <person name="Wicker T."/>
            <person name="Salzberg S.L."/>
            <person name="Devos K.M."/>
            <person name="Dvorak J."/>
        </authorList>
    </citation>
    <scope>NUCLEOTIDE SEQUENCE [LARGE SCALE GENOMIC DNA]</scope>
    <source>
        <strain evidence="1">cv. AL8/78</strain>
    </source>
</reference>
<evidence type="ECO:0000313" key="1">
    <source>
        <dbReference type="EnsemblPlants" id="AET6Gv20700500.5"/>
    </source>
</evidence>
<dbReference type="Gramene" id="AET6Gv20700500.5">
    <property type="protein sequence ID" value="AET6Gv20700500.5"/>
    <property type="gene ID" value="AET6Gv20700500"/>
</dbReference>
<reference evidence="1" key="5">
    <citation type="journal article" date="2021" name="G3 (Bethesda)">
        <title>Aegilops tauschii genome assembly Aet v5.0 features greater sequence contiguity and improved annotation.</title>
        <authorList>
            <person name="Wang L."/>
            <person name="Zhu T."/>
            <person name="Rodriguez J.C."/>
            <person name="Deal K.R."/>
            <person name="Dubcovsky J."/>
            <person name="McGuire P.E."/>
            <person name="Lux T."/>
            <person name="Spannagl M."/>
            <person name="Mayer K.F.X."/>
            <person name="Baldrich P."/>
            <person name="Meyers B.C."/>
            <person name="Huo N."/>
            <person name="Gu Y.Q."/>
            <person name="Zhou H."/>
            <person name="Devos K.M."/>
            <person name="Bennetzen J.L."/>
            <person name="Unver T."/>
            <person name="Budak H."/>
            <person name="Gulick P.J."/>
            <person name="Galiba G."/>
            <person name="Kalapos B."/>
            <person name="Nelson D.R."/>
            <person name="Li P."/>
            <person name="You F.M."/>
            <person name="Luo M.C."/>
            <person name="Dvorak J."/>
        </authorList>
    </citation>
    <scope>NUCLEOTIDE SEQUENCE [LARGE SCALE GENOMIC DNA]</scope>
    <source>
        <strain evidence="1">cv. AL8/78</strain>
    </source>
</reference>
<protein>
    <submittedName>
        <fullName evidence="1">Uncharacterized protein</fullName>
    </submittedName>
</protein>
<dbReference type="EnsemblPlants" id="AET6Gv20700500.5">
    <property type="protein sequence ID" value="AET6Gv20700500.5"/>
    <property type="gene ID" value="AET6Gv20700500"/>
</dbReference>
<accession>A0A453PEI6</accession>
<evidence type="ECO:0000313" key="2">
    <source>
        <dbReference type="Proteomes" id="UP000015105"/>
    </source>
</evidence>
<reference evidence="1" key="4">
    <citation type="submission" date="2019-03" db="UniProtKB">
        <authorList>
            <consortium name="EnsemblPlants"/>
        </authorList>
    </citation>
    <scope>IDENTIFICATION</scope>
</reference>
<name>A0A453PEI6_AEGTS</name>